<evidence type="ECO:0000313" key="4">
    <source>
        <dbReference type="Proteomes" id="UP000811492"/>
    </source>
</evidence>
<keyword evidence="4" id="KW-1185">Reference proteome</keyword>
<dbReference type="PANTHER" id="PTHR40254">
    <property type="entry name" value="BLR0577 PROTEIN"/>
    <property type="match status" value="1"/>
</dbReference>
<proteinExistence type="predicted"/>
<dbReference type="Pfam" id="PF13454">
    <property type="entry name" value="NAD_binding_9"/>
    <property type="match status" value="1"/>
</dbReference>
<feature type="region of interest" description="Disordered" evidence="1">
    <location>
        <begin position="412"/>
        <end position="433"/>
    </location>
</feature>
<accession>A0ABS5M6G2</accession>
<evidence type="ECO:0000256" key="1">
    <source>
        <dbReference type="SAM" id="MobiDB-lite"/>
    </source>
</evidence>
<dbReference type="EMBL" id="JAFEVO010000001">
    <property type="protein sequence ID" value="MBS3182785.1"/>
    <property type="molecule type" value="Genomic_DNA"/>
</dbReference>
<dbReference type="InterPro" id="IPR052189">
    <property type="entry name" value="L-asp_N-monooxygenase_NS-form"/>
</dbReference>
<dbReference type="InterPro" id="IPR036188">
    <property type="entry name" value="FAD/NAD-bd_sf"/>
</dbReference>
<evidence type="ECO:0000259" key="2">
    <source>
        <dbReference type="Pfam" id="PF13454"/>
    </source>
</evidence>
<dbReference type="PANTHER" id="PTHR40254:SF1">
    <property type="entry name" value="BLR0577 PROTEIN"/>
    <property type="match status" value="1"/>
</dbReference>
<gene>
    <name evidence="3" type="ORF">JSQ98_11380</name>
</gene>
<name>A0ABS5M6G2_9MICO</name>
<organism evidence="3 4">
    <name type="scientific">Leucobacter manosquensis</name>
    <dbReference type="NCBI Taxonomy" id="2810611"/>
    <lineage>
        <taxon>Bacteria</taxon>
        <taxon>Bacillati</taxon>
        <taxon>Actinomycetota</taxon>
        <taxon>Actinomycetes</taxon>
        <taxon>Micrococcales</taxon>
        <taxon>Microbacteriaceae</taxon>
        <taxon>Leucobacter</taxon>
    </lineage>
</organism>
<protein>
    <submittedName>
        <fullName evidence="3">FAD/NAD(P)-binding protein</fullName>
    </submittedName>
</protein>
<feature type="domain" description="FAD-dependent urate hydroxylase HpyO/Asp monooxygenase CreE-like FAD/NAD(P)-binding" evidence="2">
    <location>
        <begin position="17"/>
        <end position="200"/>
    </location>
</feature>
<evidence type="ECO:0000313" key="3">
    <source>
        <dbReference type="EMBL" id="MBS3182785.1"/>
    </source>
</evidence>
<comment type="caution">
    <text evidence="3">The sequence shown here is derived from an EMBL/GenBank/DDBJ whole genome shotgun (WGS) entry which is preliminary data.</text>
</comment>
<dbReference type="RefSeq" id="WP_211649787.1">
    <property type="nucleotide sequence ID" value="NZ_JAFEVO010000001.1"/>
</dbReference>
<sequence length="681" mass="74170">MSDGWETGGADPVVVVCVGAGPAAIMLLERLVANHERDRPGLPIELHLVDPHHPGGGRIWRRDQSPLLKLNSMLEDVACFTDPSCTLDGPVTPGLSLAEWVRSVRTGEIPMPEWADEAIEREIREIEARDFPTRRLNSAYLGWVYEETLRRASDRFTVEWHRDIAVAVEDHQDSESYRSSVHLASGAALDADILVYALGHNGTEPSSESKRLAGFARRNGLEYVAPAFTADLSLDHLRAGTDVIVRGMGLAAIDLIVMLTSGRGGRFFENARGALQYAPSGREPVLHLGSRRGVPYRSKITSRMVGDATVLEYVGAEFRAAVEHRDEPLDFERDVWPLVANELITGYYRELFTGHAERVVGDWAAFWPLLRAALARDGGYASAELAELIATHVPDCDDRFDLEAFERPLAFAPAGREPQPPGRPDERTPSGDVHHRVVEHVSTDLRHRTAQRHSATQALFMTGLHVYISLAEIPPERWNARSRTQLLPRRWHATFSYLASGPPGHRLAELLALADAGVVRFLGGELQVSADEDGGAFTATGTAVVSEAAVASASITASTLIDAWLPEARASRSDNPLLRQLVASERVSELTVADADADADGASTTGQIETGPGGRIPGRTRQFGLGPFVAGPTGGAFTRPGLDSLPFRIHDRVARAILAEVAEVAEQRAVSHDVRFAATHR</sequence>
<feature type="compositionally biased region" description="Basic and acidic residues" evidence="1">
    <location>
        <begin position="423"/>
        <end position="433"/>
    </location>
</feature>
<dbReference type="SUPFAM" id="SSF51905">
    <property type="entry name" value="FAD/NAD(P)-binding domain"/>
    <property type="match status" value="1"/>
</dbReference>
<dbReference type="Proteomes" id="UP000811492">
    <property type="component" value="Unassembled WGS sequence"/>
</dbReference>
<feature type="region of interest" description="Disordered" evidence="1">
    <location>
        <begin position="598"/>
        <end position="617"/>
    </location>
</feature>
<reference evidence="3 4" key="1">
    <citation type="submission" date="2021-02" db="EMBL/GenBank/DDBJ databases">
        <title>Draft genome and description of Leucobacter sp nov strain Marseille-Q4368.</title>
        <authorList>
            <person name="Boxberger M."/>
            <person name="La Scola B."/>
        </authorList>
    </citation>
    <scope>NUCLEOTIDE SEQUENCE [LARGE SCALE GENOMIC DNA]</scope>
    <source>
        <strain evidence="3 4">Marseille-Q4368</strain>
    </source>
</reference>
<dbReference type="InterPro" id="IPR038732">
    <property type="entry name" value="HpyO/CreE_NAD-binding"/>
</dbReference>